<evidence type="ECO:0000256" key="2">
    <source>
        <dbReference type="ARBA" id="ARBA00004651"/>
    </source>
</evidence>
<feature type="transmembrane region" description="Helical" evidence="10">
    <location>
        <begin position="207"/>
        <end position="226"/>
    </location>
</feature>
<keyword evidence="4 10" id="KW-0813">Transport</keyword>
<name>A0ABU7TG61_9HYPH</name>
<keyword evidence="14" id="KW-1185">Reference proteome</keyword>
<feature type="transmembrane region" description="Helical" evidence="10">
    <location>
        <begin position="20"/>
        <end position="48"/>
    </location>
</feature>
<feature type="transmembrane region" description="Helical" evidence="10">
    <location>
        <begin position="87"/>
        <end position="114"/>
    </location>
</feature>
<evidence type="ECO:0000256" key="1">
    <source>
        <dbReference type="ARBA" id="ARBA00002949"/>
    </source>
</evidence>
<keyword evidence="9 10" id="KW-0472">Membrane</keyword>
<dbReference type="Proteomes" id="UP001349262">
    <property type="component" value="Unassembled WGS sequence"/>
</dbReference>
<dbReference type="InterPro" id="IPR011867">
    <property type="entry name" value="ModB_ABC"/>
</dbReference>
<accession>A0ABU7TG61</accession>
<comment type="similarity">
    <text evidence="3 11">Belongs to the binding-protein-dependent transport system permease family. CysTW subfamily.</text>
</comment>
<dbReference type="InterPro" id="IPR035906">
    <property type="entry name" value="MetI-like_sf"/>
</dbReference>
<comment type="caution">
    <text evidence="13">The sequence shown here is derived from an EMBL/GenBank/DDBJ whole genome shotgun (WGS) entry which is preliminary data.</text>
</comment>
<comment type="function">
    <text evidence="1 11">Part of the binding-protein-dependent transport system for molybdenum; probably responsible for the translocation of the substrate across the membrane.</text>
</comment>
<dbReference type="PANTHER" id="PTHR30183:SF3">
    <property type="entry name" value="MOLYBDENUM TRANSPORT SYSTEM PERMEASE PROTEIN MODB"/>
    <property type="match status" value="1"/>
</dbReference>
<keyword evidence="11" id="KW-0997">Cell inner membrane</keyword>
<protein>
    <recommendedName>
        <fullName evidence="11">Molybdenum transport system permease</fullName>
    </recommendedName>
</protein>
<evidence type="ECO:0000256" key="4">
    <source>
        <dbReference type="ARBA" id="ARBA00022448"/>
    </source>
</evidence>
<dbReference type="PANTHER" id="PTHR30183">
    <property type="entry name" value="MOLYBDENUM TRANSPORT SYSTEM PERMEASE PROTEIN MODB"/>
    <property type="match status" value="1"/>
</dbReference>
<dbReference type="SUPFAM" id="SSF161098">
    <property type="entry name" value="MetI-like"/>
    <property type="match status" value="1"/>
</dbReference>
<evidence type="ECO:0000256" key="5">
    <source>
        <dbReference type="ARBA" id="ARBA00022475"/>
    </source>
</evidence>
<organism evidence="13 14">
    <name type="scientific">Methylobacterium radiotolerans</name>
    <dbReference type="NCBI Taxonomy" id="31998"/>
    <lineage>
        <taxon>Bacteria</taxon>
        <taxon>Pseudomonadati</taxon>
        <taxon>Pseudomonadota</taxon>
        <taxon>Alphaproteobacteria</taxon>
        <taxon>Hyphomicrobiales</taxon>
        <taxon>Methylobacteriaceae</taxon>
        <taxon>Methylobacterium</taxon>
    </lineage>
</organism>
<evidence type="ECO:0000259" key="12">
    <source>
        <dbReference type="PROSITE" id="PS50928"/>
    </source>
</evidence>
<dbReference type="InterPro" id="IPR000515">
    <property type="entry name" value="MetI-like"/>
</dbReference>
<keyword evidence="6 11" id="KW-0500">Molybdenum</keyword>
<feature type="domain" description="ABC transmembrane type-1" evidence="12">
    <location>
        <begin position="22"/>
        <end position="222"/>
    </location>
</feature>
<keyword evidence="5" id="KW-1003">Cell membrane</keyword>
<feature type="transmembrane region" description="Helical" evidence="10">
    <location>
        <begin position="60"/>
        <end position="81"/>
    </location>
</feature>
<evidence type="ECO:0000256" key="9">
    <source>
        <dbReference type="ARBA" id="ARBA00023136"/>
    </source>
</evidence>
<proteinExistence type="inferred from homology"/>
<dbReference type="Gene3D" id="1.10.3720.10">
    <property type="entry name" value="MetI-like"/>
    <property type="match status" value="1"/>
</dbReference>
<gene>
    <name evidence="13" type="ORF">MRSR164_22980</name>
</gene>
<dbReference type="CDD" id="cd06261">
    <property type="entry name" value="TM_PBP2"/>
    <property type="match status" value="1"/>
</dbReference>
<dbReference type="EMBL" id="MLBY01000005">
    <property type="protein sequence ID" value="MEE7459549.1"/>
    <property type="molecule type" value="Genomic_DNA"/>
</dbReference>
<keyword evidence="8 10" id="KW-1133">Transmembrane helix</keyword>
<dbReference type="NCBIfam" id="NF006939">
    <property type="entry name" value="PRK09421.1"/>
    <property type="match status" value="1"/>
</dbReference>
<evidence type="ECO:0000256" key="11">
    <source>
        <dbReference type="RuleBase" id="RU365097"/>
    </source>
</evidence>
<reference evidence="13 14" key="1">
    <citation type="journal article" date="2012" name="Genet. Mol. Biol.">
        <title>Analysis of 16S rRNA and mxaF genes revealing insights into Methylobacterium niche-specific plant association.</title>
        <authorList>
            <person name="Dourado M.N."/>
            <person name="Andreote F.D."/>
            <person name="Dini-Andreote F."/>
            <person name="Conti R."/>
            <person name="Araujo J.M."/>
            <person name="Araujo W.L."/>
        </authorList>
    </citation>
    <scope>NUCLEOTIDE SEQUENCE [LARGE SCALE GENOMIC DNA]</scope>
    <source>
        <strain evidence="13 14">SR1.6/4</strain>
    </source>
</reference>
<evidence type="ECO:0000256" key="10">
    <source>
        <dbReference type="RuleBase" id="RU363032"/>
    </source>
</evidence>
<keyword evidence="7 10" id="KW-0812">Transmembrane</keyword>
<feature type="transmembrane region" description="Helical" evidence="10">
    <location>
        <begin position="145"/>
        <end position="168"/>
    </location>
</feature>
<dbReference type="NCBIfam" id="TIGR02141">
    <property type="entry name" value="modB_ABC"/>
    <property type="match status" value="1"/>
</dbReference>
<dbReference type="Pfam" id="PF00528">
    <property type="entry name" value="BPD_transp_1"/>
    <property type="match status" value="1"/>
</dbReference>
<evidence type="ECO:0000256" key="7">
    <source>
        <dbReference type="ARBA" id="ARBA00022692"/>
    </source>
</evidence>
<sequence length="241" mass="25140">MSGTADLLAGALGLSPDETTALLLSLRIAAVATLASLPPGLLVAWLLARRRFPGHALIDGLVHLPLILPPVVTGYLLLLAFGRRGLFGAWLAEIGIVFSFRWTGAALACAVMGFPLMVRAMRLSIEAVDRRLEQAAETLGAPPPLVFLAVTLPLSLPGILAGAVLAFAKAMGEFGATITFVSNIPGETQTLPSAIYTLTQVPGGEAGALRLTLISVAVSMLALLASEALARRMSRRIGAER</sequence>
<dbReference type="PROSITE" id="PS50928">
    <property type="entry name" value="ABC_TM1"/>
    <property type="match status" value="1"/>
</dbReference>
<comment type="subcellular location">
    <subcellularLocation>
        <location evidence="11">Cell inner membrane</location>
        <topology evidence="11">Multi-pass membrane protein</topology>
    </subcellularLocation>
    <subcellularLocation>
        <location evidence="2 10">Cell membrane</location>
        <topology evidence="2 10">Multi-pass membrane protein</topology>
    </subcellularLocation>
</comment>
<evidence type="ECO:0000313" key="13">
    <source>
        <dbReference type="EMBL" id="MEE7459549.1"/>
    </source>
</evidence>
<evidence type="ECO:0000313" key="14">
    <source>
        <dbReference type="Proteomes" id="UP001349262"/>
    </source>
</evidence>
<evidence type="ECO:0000256" key="8">
    <source>
        <dbReference type="ARBA" id="ARBA00022989"/>
    </source>
</evidence>
<evidence type="ECO:0000256" key="6">
    <source>
        <dbReference type="ARBA" id="ARBA00022505"/>
    </source>
</evidence>
<evidence type="ECO:0000256" key="3">
    <source>
        <dbReference type="ARBA" id="ARBA00007069"/>
    </source>
</evidence>